<accession>A0A6D2HZ91</accession>
<dbReference type="Proteomes" id="UP000467841">
    <property type="component" value="Unassembled WGS sequence"/>
</dbReference>
<proteinExistence type="predicted"/>
<comment type="caution">
    <text evidence="2">The sequence shown here is derived from an EMBL/GenBank/DDBJ whole genome shotgun (WGS) entry which is preliminary data.</text>
</comment>
<reference evidence="2" key="1">
    <citation type="submission" date="2020-01" db="EMBL/GenBank/DDBJ databases">
        <authorList>
            <person name="Mishra B."/>
        </authorList>
    </citation>
    <scope>NUCLEOTIDE SEQUENCE [LARGE SCALE GENOMIC DNA]</scope>
</reference>
<protein>
    <recommendedName>
        <fullName evidence="1">MULE transposase domain-containing protein</fullName>
    </recommendedName>
</protein>
<dbReference type="EMBL" id="CACVBM020000621">
    <property type="protein sequence ID" value="CAA7021461.1"/>
    <property type="molecule type" value="Genomic_DNA"/>
</dbReference>
<dbReference type="PANTHER" id="PTHR31973">
    <property type="entry name" value="POLYPROTEIN, PUTATIVE-RELATED"/>
    <property type="match status" value="1"/>
</dbReference>
<sequence length="239" mass="28174">MRHNHGKSSRVSMLKQGVIAGLFREELKRNVNLQAAVIKDTIKERYNIVVPMSKCYRRRKIALNTIMEARTTQFAKLWDYEAELKRTHPNIRTELCTIRKDDVDVDMFDCFYIYFDEFRTTWKNCCRPVIGLDGCFLKWDLNCDLLAAVGRDTDNRMYPIAWAIVRGETKYTWGWFIKKLKVDLDLENGENFTIISDKEKGLVIAMDAELPKAEHRTCARHIYANWKKQGFARSEYRNL</sequence>
<feature type="domain" description="MULE transposase" evidence="1">
    <location>
        <begin position="129"/>
        <end position="225"/>
    </location>
</feature>
<dbReference type="Pfam" id="PF10551">
    <property type="entry name" value="MULE"/>
    <property type="match status" value="1"/>
</dbReference>
<gene>
    <name evidence="2" type="ORF">MERR_LOCUS8696</name>
</gene>
<dbReference type="AlphaFoldDB" id="A0A6D2HZ91"/>
<evidence type="ECO:0000313" key="3">
    <source>
        <dbReference type="Proteomes" id="UP000467841"/>
    </source>
</evidence>
<organism evidence="2 3">
    <name type="scientific">Microthlaspi erraticum</name>
    <dbReference type="NCBI Taxonomy" id="1685480"/>
    <lineage>
        <taxon>Eukaryota</taxon>
        <taxon>Viridiplantae</taxon>
        <taxon>Streptophyta</taxon>
        <taxon>Embryophyta</taxon>
        <taxon>Tracheophyta</taxon>
        <taxon>Spermatophyta</taxon>
        <taxon>Magnoliopsida</taxon>
        <taxon>eudicotyledons</taxon>
        <taxon>Gunneridae</taxon>
        <taxon>Pentapetalae</taxon>
        <taxon>rosids</taxon>
        <taxon>malvids</taxon>
        <taxon>Brassicales</taxon>
        <taxon>Brassicaceae</taxon>
        <taxon>Coluteocarpeae</taxon>
        <taxon>Microthlaspi</taxon>
    </lineage>
</organism>
<evidence type="ECO:0000313" key="2">
    <source>
        <dbReference type="EMBL" id="CAA7021461.1"/>
    </source>
</evidence>
<evidence type="ECO:0000259" key="1">
    <source>
        <dbReference type="Pfam" id="PF10551"/>
    </source>
</evidence>
<dbReference type="InterPro" id="IPR018289">
    <property type="entry name" value="MULE_transposase_dom"/>
</dbReference>
<keyword evidence="3" id="KW-1185">Reference proteome</keyword>
<name>A0A6D2HZ91_9BRAS</name>
<dbReference type="OrthoDB" id="1683089at2759"/>
<dbReference type="PANTHER" id="PTHR31973:SF187">
    <property type="entry name" value="MUTATOR TRANSPOSASE MUDRA PROTEIN"/>
    <property type="match status" value="1"/>
</dbReference>